<dbReference type="SUPFAM" id="SSF47413">
    <property type="entry name" value="lambda repressor-like DNA-binding domains"/>
    <property type="match status" value="1"/>
</dbReference>
<evidence type="ECO:0000313" key="2">
    <source>
        <dbReference type="Proteomes" id="UP000045824"/>
    </source>
</evidence>
<proteinExistence type="predicted"/>
<dbReference type="AlphaFoldDB" id="A0A0T9KZ70"/>
<dbReference type="Proteomes" id="UP000045824">
    <property type="component" value="Unassembled WGS sequence"/>
</dbReference>
<evidence type="ECO:0000313" key="1">
    <source>
        <dbReference type="EMBL" id="CNE43389.1"/>
    </source>
</evidence>
<dbReference type="InterPro" id="IPR010982">
    <property type="entry name" value="Lambda_DNA-bd_dom_sf"/>
</dbReference>
<dbReference type="InterPro" id="IPR031856">
    <property type="entry name" value="YdaS_toxin-like"/>
</dbReference>
<dbReference type="EMBL" id="CPYI01000003">
    <property type="protein sequence ID" value="CNE43389.1"/>
    <property type="molecule type" value="Genomic_DNA"/>
</dbReference>
<dbReference type="GO" id="GO:0003677">
    <property type="term" value="F:DNA binding"/>
    <property type="evidence" value="ECO:0007669"/>
    <property type="project" value="InterPro"/>
</dbReference>
<dbReference type="CDD" id="cd00093">
    <property type="entry name" value="HTH_XRE"/>
    <property type="match status" value="1"/>
</dbReference>
<protein>
    <submittedName>
        <fullName evidence="1">Uncharacterized protein conserved in bacteria, prophage-related</fullName>
    </submittedName>
</protein>
<dbReference type="InterPro" id="IPR001387">
    <property type="entry name" value="Cro/C1-type_HTH"/>
</dbReference>
<dbReference type="Pfam" id="PF15943">
    <property type="entry name" value="YdaS_toxin"/>
    <property type="match status" value="1"/>
</dbReference>
<accession>A0A0T9KZ70</accession>
<gene>
    <name evidence="1" type="ORF">ERS008491_01279</name>
</gene>
<organism evidence="1 2">
    <name type="scientific">Yersinia kristensenii</name>
    <dbReference type="NCBI Taxonomy" id="28152"/>
    <lineage>
        <taxon>Bacteria</taxon>
        <taxon>Pseudomonadati</taxon>
        <taxon>Pseudomonadota</taxon>
        <taxon>Gammaproteobacteria</taxon>
        <taxon>Enterobacterales</taxon>
        <taxon>Yersiniaceae</taxon>
        <taxon>Yersinia</taxon>
    </lineage>
</organism>
<name>A0A0T9KZ70_YERKR</name>
<reference evidence="1 2" key="1">
    <citation type="submission" date="2015-03" db="EMBL/GenBank/DDBJ databases">
        <authorList>
            <person name="Murphy D."/>
        </authorList>
    </citation>
    <scope>NUCLEOTIDE SEQUENCE [LARGE SCALE GENOMIC DNA]</scope>
    <source>
        <strain evidence="1 2">FCF326</strain>
    </source>
</reference>
<sequence>MKRENSALKKACMSFGGQALMARHLGVSPPTINQWVSGARPIPAERCLEIEKITEGAVTCEELRPDVDWAYLRGTLPHSTRQNPTAPAA</sequence>
<dbReference type="Gene3D" id="1.10.260.40">
    <property type="entry name" value="lambda repressor-like DNA-binding domains"/>
    <property type="match status" value="1"/>
</dbReference>
<dbReference type="RefSeq" id="WP_050118756.1">
    <property type="nucleotide sequence ID" value="NZ_CAWMAB010000003.1"/>
</dbReference>